<dbReference type="InterPro" id="IPR012337">
    <property type="entry name" value="RNaseH-like_sf"/>
</dbReference>
<evidence type="ECO:0000256" key="1">
    <source>
        <dbReference type="SAM" id="MobiDB-lite"/>
    </source>
</evidence>
<gene>
    <name evidence="3" type="ORF">BOX15_Mlig030307g14</name>
</gene>
<feature type="region of interest" description="Disordered" evidence="1">
    <location>
        <begin position="138"/>
        <end position="158"/>
    </location>
</feature>
<dbReference type="InterPro" id="IPR041588">
    <property type="entry name" value="Integrase_H2C2"/>
</dbReference>
<dbReference type="FunFam" id="1.10.340.70:FF:000001">
    <property type="entry name" value="Retrovirus-related Pol polyprotein from transposon gypsy-like Protein"/>
    <property type="match status" value="1"/>
</dbReference>
<evidence type="ECO:0000313" key="4">
    <source>
        <dbReference type="Proteomes" id="UP000215902"/>
    </source>
</evidence>
<feature type="compositionally biased region" description="Acidic residues" evidence="1">
    <location>
        <begin position="654"/>
        <end position="668"/>
    </location>
</feature>
<dbReference type="PANTHER" id="PTHR37984:SF15">
    <property type="entry name" value="INTEGRASE CATALYTIC DOMAIN-CONTAINING PROTEIN"/>
    <property type="match status" value="1"/>
</dbReference>
<dbReference type="InterPro" id="IPR050951">
    <property type="entry name" value="Retrovirus_Pol_polyprotein"/>
</dbReference>
<feature type="compositionally biased region" description="Basic and acidic residues" evidence="1">
    <location>
        <begin position="146"/>
        <end position="155"/>
    </location>
</feature>
<dbReference type="PANTHER" id="PTHR37984">
    <property type="entry name" value="PROTEIN CBG26694"/>
    <property type="match status" value="1"/>
</dbReference>
<sequence length="805" mass="90253">MTARNATPGQQLKYNPPEPFAEISRHVDRGQNLAPAARSKLCPPGRQTAAHRLCGKSSPPLRHRPVLEKTHPILTTTEPTATAACDEACFTCCVPPYSQESPVLCSGGMRAAPSAESSVMRAMKRTSIRDQRTYADVVRQSPSERPNPDADKTVPCDRPGAIKAETAGIRTPQPCRAVLTDFLKLPMTRQQFVEAQRADRAISYVLNLVKDEAPKPEFDARLRLTKEQRNLLGYYENLQEDNGLLLIDLSDGQQPPKVVLPEALDAQVLQELHSSPLCGHLGETKTLLRLRERFWRPGLARATKTFISKCRTCLESKSRRRERVPVQSFPVCEVLGRIHCDVVGPIAQKSKSGNRYILTLCDATSKYPFAYPMRNQKAKTVIKLLQERFIPEFGVPCWIHTDQGTNFTGSAFKKFCDLFGIRHTTTTPYNPASNGQVENLNKQLKSVLTCLLERNHNDWDTFLPACLMALRSSVHPVTGFTPHYLVFGRDFRLPIDNALKKLPEYADLPDYVKDFQRRLDEATELAKERLHLHQQLRDEHYSNLPAAKKLQPGDLVFLNNPVLEPDEAAKFHRPRKALYEVVEPKGEVVYKIRRRLPNPRARRDELIVHRRNLLLVPDADYTRTSDPEVDKPKKRRRPPDVPDGAGPATLTPIPEDDQDDPDDDDDDGYDARPAFRWHFRPLAIPEVQPGGGPVTTPANQASALRREPVPYGECHLHKPVLDASMPAVSFPPVSAPAPSAAFSVVQTPGPSLCTTPVEASLGSVDVGRPARNRRQPERLIINPRAKTYVSRTARICVHRSTQRSD</sequence>
<reference evidence="3 4" key="1">
    <citation type="submission" date="2017-06" db="EMBL/GenBank/DDBJ databases">
        <title>A platform for efficient transgenesis in Macrostomum lignano, a flatworm model organism for stem cell research.</title>
        <authorList>
            <person name="Berezikov E."/>
        </authorList>
    </citation>
    <scope>NUCLEOTIDE SEQUENCE [LARGE SCALE GENOMIC DNA]</scope>
    <source>
        <strain evidence="3">DV1</strain>
        <tissue evidence="3">Whole organism</tissue>
    </source>
</reference>
<dbReference type="OrthoDB" id="6151170at2759"/>
<feature type="region of interest" description="Disordered" evidence="1">
    <location>
        <begin position="619"/>
        <end position="672"/>
    </location>
</feature>
<dbReference type="Pfam" id="PF17921">
    <property type="entry name" value="Integrase_H2C2"/>
    <property type="match status" value="1"/>
</dbReference>
<dbReference type="InterPro" id="IPR001584">
    <property type="entry name" value="Integrase_cat-core"/>
</dbReference>
<keyword evidence="4" id="KW-1185">Reference proteome</keyword>
<dbReference type="GO" id="GO:0015074">
    <property type="term" value="P:DNA integration"/>
    <property type="evidence" value="ECO:0007669"/>
    <property type="project" value="InterPro"/>
</dbReference>
<comment type="caution">
    <text evidence="3">The sequence shown here is derived from an EMBL/GenBank/DDBJ whole genome shotgun (WGS) entry which is preliminary data.</text>
</comment>
<feature type="domain" description="Integrase catalytic" evidence="2">
    <location>
        <begin position="326"/>
        <end position="490"/>
    </location>
</feature>
<dbReference type="STRING" id="282301.A0A267GEU8"/>
<name>A0A267GEU8_9PLAT</name>
<accession>A0A267GEU8</accession>
<dbReference type="FunFam" id="3.30.420.10:FF:000032">
    <property type="entry name" value="Retrovirus-related Pol polyprotein from transposon 297-like Protein"/>
    <property type="match status" value="1"/>
</dbReference>
<dbReference type="GO" id="GO:0003676">
    <property type="term" value="F:nucleic acid binding"/>
    <property type="evidence" value="ECO:0007669"/>
    <property type="project" value="InterPro"/>
</dbReference>
<dbReference type="InterPro" id="IPR036397">
    <property type="entry name" value="RNaseH_sf"/>
</dbReference>
<dbReference type="EMBL" id="NIVC01000366">
    <property type="protein sequence ID" value="PAA84563.1"/>
    <property type="molecule type" value="Genomic_DNA"/>
</dbReference>
<proteinExistence type="predicted"/>
<dbReference type="Pfam" id="PF00665">
    <property type="entry name" value="rve"/>
    <property type="match status" value="1"/>
</dbReference>
<dbReference type="AlphaFoldDB" id="A0A267GEU8"/>
<dbReference type="Gene3D" id="3.30.420.10">
    <property type="entry name" value="Ribonuclease H-like superfamily/Ribonuclease H"/>
    <property type="match status" value="1"/>
</dbReference>
<feature type="compositionally biased region" description="Basic and acidic residues" evidence="1">
    <location>
        <begin position="620"/>
        <end position="631"/>
    </location>
</feature>
<dbReference type="Gene3D" id="1.10.340.70">
    <property type="match status" value="1"/>
</dbReference>
<organism evidence="3 4">
    <name type="scientific">Macrostomum lignano</name>
    <dbReference type="NCBI Taxonomy" id="282301"/>
    <lineage>
        <taxon>Eukaryota</taxon>
        <taxon>Metazoa</taxon>
        <taxon>Spiralia</taxon>
        <taxon>Lophotrochozoa</taxon>
        <taxon>Platyhelminthes</taxon>
        <taxon>Rhabditophora</taxon>
        <taxon>Macrostomorpha</taxon>
        <taxon>Macrostomida</taxon>
        <taxon>Macrostomidae</taxon>
        <taxon>Macrostomum</taxon>
    </lineage>
</organism>
<feature type="region of interest" description="Disordered" evidence="1">
    <location>
        <begin position="39"/>
        <end position="64"/>
    </location>
</feature>
<dbReference type="SUPFAM" id="SSF53098">
    <property type="entry name" value="Ribonuclease H-like"/>
    <property type="match status" value="1"/>
</dbReference>
<dbReference type="Proteomes" id="UP000215902">
    <property type="component" value="Unassembled WGS sequence"/>
</dbReference>
<evidence type="ECO:0000313" key="3">
    <source>
        <dbReference type="EMBL" id="PAA84563.1"/>
    </source>
</evidence>
<evidence type="ECO:0000259" key="2">
    <source>
        <dbReference type="PROSITE" id="PS50994"/>
    </source>
</evidence>
<dbReference type="PROSITE" id="PS50994">
    <property type="entry name" value="INTEGRASE"/>
    <property type="match status" value="1"/>
</dbReference>
<protein>
    <recommendedName>
        <fullName evidence="2">Integrase catalytic domain-containing protein</fullName>
    </recommendedName>
</protein>